<keyword evidence="2" id="KW-0042">Antenna complex</keyword>
<dbReference type="GO" id="GO:0030089">
    <property type="term" value="C:phycobilisome"/>
    <property type="evidence" value="ECO:0007669"/>
    <property type="project" value="UniProtKB-UniRule"/>
</dbReference>
<keyword evidence="3 6" id="KW-0605">Phycobilisome</keyword>
<dbReference type="KEGG" id="cyj:Cyan7822_3588"/>
<proteinExistence type="predicted"/>
<dbReference type="RefSeq" id="WP_013323598.1">
    <property type="nucleotide sequence ID" value="NC_014501.1"/>
</dbReference>
<evidence type="ECO:0000313" key="8">
    <source>
        <dbReference type="EMBL" id="ADN15529.1"/>
    </source>
</evidence>
<reference evidence="9" key="1">
    <citation type="journal article" date="2011" name="MBio">
        <title>Novel metabolic attributes of the genus Cyanothece, comprising a group of unicellular nitrogen-fixing Cyanobacteria.</title>
        <authorList>
            <person name="Bandyopadhyay A."/>
            <person name="Elvitigala T."/>
            <person name="Welsh E."/>
            <person name="Stockel J."/>
            <person name="Liberton M."/>
            <person name="Min H."/>
            <person name="Sherman L.A."/>
            <person name="Pakrasi H.B."/>
        </authorList>
    </citation>
    <scope>NUCLEOTIDE SEQUENCE [LARGE SCALE GENOMIC DNA]</scope>
    <source>
        <strain evidence="9">PCC 7822</strain>
    </source>
</reference>
<dbReference type="HOGENOM" id="CLU_1852910_0_0_3"/>
<name>E0UG28_GLOV7</name>
<dbReference type="PROSITE" id="PS51441">
    <property type="entry name" value="CPCD_LIKE"/>
    <property type="match status" value="1"/>
</dbReference>
<comment type="subcellular location">
    <subcellularLocation>
        <location evidence="1">Cellular thylakoid membrane</location>
        <topology evidence="1">Peripheral membrane protein</topology>
        <orientation evidence="1">Cytoplasmic side</orientation>
    </subcellularLocation>
</comment>
<gene>
    <name evidence="8" type="ordered locus">Cyan7822_3588</name>
</gene>
<evidence type="ECO:0000256" key="1">
    <source>
        <dbReference type="ARBA" id="ARBA00004445"/>
    </source>
</evidence>
<dbReference type="Pfam" id="PF01383">
    <property type="entry name" value="CpcD"/>
    <property type="match status" value="1"/>
</dbReference>
<keyword evidence="4" id="KW-0793">Thylakoid</keyword>
<evidence type="ECO:0000256" key="4">
    <source>
        <dbReference type="ARBA" id="ARBA00023078"/>
    </source>
</evidence>
<dbReference type="STRING" id="497965.Cyan7822_3588"/>
<sequence length="155" mass="17390">MDSLDRTSQNNSPSTQERVFIYEVVISSQPTNANRGSLYRRSRLSFRVTYSQMSPMIKRIARLGGKIVNITPIPLEVQNHQEECGTSSAPQSKLPWWVKISTAEPKCLYYFGPFDSANEAQASKPGYIEDLLEEGAKVIFVEIEQSSPSILTQEG</sequence>
<feature type="domain" description="CpcD-like" evidence="7">
    <location>
        <begin position="17"/>
        <end position="73"/>
    </location>
</feature>
<dbReference type="Pfam" id="PF08846">
    <property type="entry name" value="DUF1816"/>
    <property type="match status" value="1"/>
</dbReference>
<dbReference type="OrthoDB" id="560125at2"/>
<dbReference type="AlphaFoldDB" id="E0UG28"/>
<dbReference type="eggNOG" id="COG2199">
    <property type="taxonomic scope" value="Bacteria"/>
</dbReference>
<evidence type="ECO:0000256" key="6">
    <source>
        <dbReference type="PROSITE-ProRule" id="PRU00771"/>
    </source>
</evidence>
<evidence type="ECO:0000256" key="3">
    <source>
        <dbReference type="ARBA" id="ARBA00022738"/>
    </source>
</evidence>
<evidence type="ECO:0000256" key="2">
    <source>
        <dbReference type="ARBA" id="ARBA00022549"/>
    </source>
</evidence>
<accession>E0UG28</accession>
<organism evidence="8 9">
    <name type="scientific">Gloeothece verrucosa (strain PCC 7822)</name>
    <name type="common">Cyanothece sp. (strain PCC 7822)</name>
    <dbReference type="NCBI Taxonomy" id="497965"/>
    <lineage>
        <taxon>Bacteria</taxon>
        <taxon>Bacillati</taxon>
        <taxon>Cyanobacteriota</taxon>
        <taxon>Cyanophyceae</taxon>
        <taxon>Oscillatoriophycideae</taxon>
        <taxon>Chroococcales</taxon>
        <taxon>Aphanothecaceae</taxon>
        <taxon>Gloeothece</taxon>
        <taxon>Gloeothece verrucosa</taxon>
    </lineage>
</organism>
<dbReference type="SMART" id="SM01094">
    <property type="entry name" value="CpcD"/>
    <property type="match status" value="1"/>
</dbReference>
<dbReference type="InterPro" id="IPR008213">
    <property type="entry name" value="CpcD-like_dom"/>
</dbReference>
<keyword evidence="5" id="KW-0472">Membrane</keyword>
<evidence type="ECO:0000256" key="5">
    <source>
        <dbReference type="ARBA" id="ARBA00023136"/>
    </source>
</evidence>
<dbReference type="GO" id="GO:0031676">
    <property type="term" value="C:plasma membrane-derived thylakoid membrane"/>
    <property type="evidence" value="ECO:0007669"/>
    <property type="project" value="UniProtKB-SubCell"/>
</dbReference>
<keyword evidence="9" id="KW-1185">Reference proteome</keyword>
<dbReference type="EMBL" id="CP002198">
    <property type="protein sequence ID" value="ADN15529.1"/>
    <property type="molecule type" value="Genomic_DNA"/>
</dbReference>
<dbReference type="Proteomes" id="UP000008206">
    <property type="component" value="Chromosome"/>
</dbReference>
<dbReference type="InterPro" id="IPR014945">
    <property type="entry name" value="DUF1816"/>
</dbReference>
<evidence type="ECO:0000313" key="9">
    <source>
        <dbReference type="Proteomes" id="UP000008206"/>
    </source>
</evidence>
<protein>
    <recommendedName>
        <fullName evidence="7">CpcD-like domain-containing protein</fullName>
    </recommendedName>
</protein>
<evidence type="ECO:0000259" key="7">
    <source>
        <dbReference type="PROSITE" id="PS51441"/>
    </source>
</evidence>